<gene>
    <name evidence="1" type="ORF">H2199_008958</name>
</gene>
<keyword evidence="2" id="KW-1185">Reference proteome</keyword>
<organism evidence="1 2">
    <name type="scientific">Coniosporium tulheliwenetii</name>
    <dbReference type="NCBI Taxonomy" id="3383036"/>
    <lineage>
        <taxon>Eukaryota</taxon>
        <taxon>Fungi</taxon>
        <taxon>Dikarya</taxon>
        <taxon>Ascomycota</taxon>
        <taxon>Pezizomycotina</taxon>
        <taxon>Dothideomycetes</taxon>
        <taxon>Dothideomycetes incertae sedis</taxon>
        <taxon>Coniosporium</taxon>
    </lineage>
</organism>
<dbReference type="Proteomes" id="UP001172680">
    <property type="component" value="Unassembled WGS sequence"/>
</dbReference>
<sequence length="581" mass="65619">MTVFLDNLSAGPAPGSTPTAPLRSVTAPATEGEIPMVDGINGHIPSCTNGNTSGVNGIKSPQVLITPSDKVEDPFSLNKQYAYTPRKLKVFTIGAGFSGLLIAHKFQHRFPEMQDIVDHTIFEAHSECDVPAHIYAFPFDPNPEWTRFYASGAEILEYFKKTVKKWNLDRDLQLNTKVVGARWQEELGQWKVTVEHQGVQRDEFCHVLISGQGVLVHENWPDIPGLKDFKGHITHSARWDHNFDYSHKRIAVIGNGSSGIQIVPQMAKLPGTGVTNFIRGPAWVYYRAPPSKHLGREVDNPNPAYTETEKEQFRNPEYHQKYRKGIVSRTNKSFYIFLKGDNNHTGMKAAAKQMAEKLAYDERLCEMLIPKWELGCRRITPGPGYLESFLRPNCHLTNSPITRISKNAVNTADGKVHEVDVVVCATGFDVSHRPRYPFIGQHNINLREKWAEEPESYISVMTPDFPNYFMMMGPNCLGGHGSLVESLNWTGDYAVKWIKKIATEDIKYVVPKKSVVESFMRLLSEIRGEDFDITYNTANPFRFMGNGFMEYEMKEQSDLSWYVEVAEEAQGRGPQACRGVP</sequence>
<evidence type="ECO:0000313" key="2">
    <source>
        <dbReference type="Proteomes" id="UP001172680"/>
    </source>
</evidence>
<protein>
    <submittedName>
        <fullName evidence="1">Uncharacterized protein</fullName>
    </submittedName>
</protein>
<dbReference type="EMBL" id="JAPDRP010000032">
    <property type="protein sequence ID" value="KAJ9634501.1"/>
    <property type="molecule type" value="Genomic_DNA"/>
</dbReference>
<name>A0ACC2YH94_9PEZI</name>
<evidence type="ECO:0000313" key="1">
    <source>
        <dbReference type="EMBL" id="KAJ9634501.1"/>
    </source>
</evidence>
<comment type="caution">
    <text evidence="1">The sequence shown here is derived from an EMBL/GenBank/DDBJ whole genome shotgun (WGS) entry which is preliminary data.</text>
</comment>
<proteinExistence type="predicted"/>
<accession>A0ACC2YH94</accession>
<reference evidence="1" key="1">
    <citation type="submission" date="2022-10" db="EMBL/GenBank/DDBJ databases">
        <title>Culturing micro-colonial fungi from biological soil crusts in the Mojave desert and describing Neophaeococcomyces mojavensis, and introducing the new genera and species Taxawa tesnikishii.</title>
        <authorList>
            <person name="Kurbessoian T."/>
            <person name="Stajich J.E."/>
        </authorList>
    </citation>
    <scope>NUCLEOTIDE SEQUENCE</scope>
    <source>
        <strain evidence="1">JES_115</strain>
    </source>
</reference>